<accession>A0ABR0YEE0</accession>
<dbReference type="EMBL" id="JAHFZB010000033">
    <property type="protein sequence ID" value="KAK6471009.1"/>
    <property type="molecule type" value="Genomic_DNA"/>
</dbReference>
<sequence>MEGCLLTLWQDHRGQGDPQSFVSGVYPHVTGSFSAFLCSCEGEESEIVALTSTFADFRKRHLAPRNAKGDNNFCTAQIRNRNLTDHGSCKQRNTFIFSDEDVVINVCRTGGSHYPDKRHNNLYKSNDLFNLTECSWTNEPEEPPNCSYTADMKTRFIILACIKKLPVHFQKSVPN</sequence>
<dbReference type="InterPro" id="IPR023411">
    <property type="entry name" value="RNaseA_AS"/>
</dbReference>
<dbReference type="PANTHER" id="PTHR11437:SF66">
    <property type="entry name" value="RNASE 3"/>
    <property type="match status" value="1"/>
</dbReference>
<organism evidence="7 8">
    <name type="scientific">Huso huso</name>
    <name type="common">Beluga</name>
    <name type="synonym">Acipenser huso</name>
    <dbReference type="NCBI Taxonomy" id="61971"/>
    <lineage>
        <taxon>Eukaryota</taxon>
        <taxon>Metazoa</taxon>
        <taxon>Chordata</taxon>
        <taxon>Craniata</taxon>
        <taxon>Vertebrata</taxon>
        <taxon>Euteleostomi</taxon>
        <taxon>Actinopterygii</taxon>
        <taxon>Chondrostei</taxon>
        <taxon>Acipenseriformes</taxon>
        <taxon>Acipenseridae</taxon>
        <taxon>Huso</taxon>
    </lineage>
</organism>
<gene>
    <name evidence="7" type="ORF">HHUSO_G29907</name>
</gene>
<dbReference type="InterPro" id="IPR036816">
    <property type="entry name" value="RNaseA-like_dom_sf"/>
</dbReference>
<dbReference type="PROSITE" id="PS00127">
    <property type="entry name" value="RNASE_PANCREATIC"/>
    <property type="match status" value="1"/>
</dbReference>
<evidence type="ECO:0000256" key="2">
    <source>
        <dbReference type="ARBA" id="ARBA00022722"/>
    </source>
</evidence>
<keyword evidence="2 5" id="KW-0540">Nuclease</keyword>
<feature type="domain" description="Ribonuclease A-domain" evidence="6">
    <location>
        <begin position="50"/>
        <end position="173"/>
    </location>
</feature>
<name>A0ABR0YEE0_HUSHU</name>
<evidence type="ECO:0000313" key="7">
    <source>
        <dbReference type="EMBL" id="KAK6471009.1"/>
    </source>
</evidence>
<dbReference type="Gene3D" id="3.10.130.10">
    <property type="entry name" value="Ribonuclease A-like domain"/>
    <property type="match status" value="1"/>
</dbReference>
<evidence type="ECO:0000313" key="8">
    <source>
        <dbReference type="Proteomes" id="UP001369086"/>
    </source>
</evidence>
<evidence type="ECO:0000256" key="3">
    <source>
        <dbReference type="ARBA" id="ARBA00022759"/>
    </source>
</evidence>
<comment type="caution">
    <text evidence="7">The sequence shown here is derived from an EMBL/GenBank/DDBJ whole genome shotgun (WGS) entry which is preliminary data.</text>
</comment>
<dbReference type="PANTHER" id="PTHR11437">
    <property type="entry name" value="RIBONUCLEASE"/>
    <property type="match status" value="1"/>
</dbReference>
<dbReference type="Pfam" id="PF00074">
    <property type="entry name" value="RnaseA"/>
    <property type="match status" value="1"/>
</dbReference>
<evidence type="ECO:0000256" key="4">
    <source>
        <dbReference type="ARBA" id="ARBA00022801"/>
    </source>
</evidence>
<protein>
    <recommendedName>
        <fullName evidence="6">Ribonuclease A-domain domain-containing protein</fullName>
    </recommendedName>
</protein>
<dbReference type="InterPro" id="IPR023412">
    <property type="entry name" value="RNaseA_domain"/>
</dbReference>
<evidence type="ECO:0000256" key="1">
    <source>
        <dbReference type="ARBA" id="ARBA00005600"/>
    </source>
</evidence>
<keyword evidence="3 5" id="KW-0255">Endonuclease</keyword>
<reference evidence="7 8" key="1">
    <citation type="submission" date="2021-05" db="EMBL/GenBank/DDBJ databases">
        <authorList>
            <person name="Zahm M."/>
            <person name="Klopp C."/>
            <person name="Cabau C."/>
            <person name="Kuhl H."/>
            <person name="Suciu R."/>
            <person name="Ciorpac M."/>
            <person name="Holostenco D."/>
            <person name="Gessner J."/>
            <person name="Wuertz S."/>
            <person name="Hohne C."/>
            <person name="Stock M."/>
            <person name="Gislard M."/>
            <person name="Lluch J."/>
            <person name="Milhes M."/>
            <person name="Lampietro C."/>
            <person name="Lopez Roques C."/>
            <person name="Donnadieu C."/>
            <person name="Du K."/>
            <person name="Schartl M."/>
            <person name="Guiguen Y."/>
        </authorList>
    </citation>
    <scope>NUCLEOTIDE SEQUENCE [LARGE SCALE GENOMIC DNA]</scope>
    <source>
        <strain evidence="7">Hh-F2</strain>
        <tissue evidence="7">Blood</tissue>
    </source>
</reference>
<proteinExistence type="inferred from homology"/>
<comment type="similarity">
    <text evidence="1 5">Belongs to the pancreatic ribonuclease family.</text>
</comment>
<dbReference type="SUPFAM" id="SSF54076">
    <property type="entry name" value="RNase A-like"/>
    <property type="match status" value="1"/>
</dbReference>
<keyword evidence="4 5" id="KW-0378">Hydrolase</keyword>
<evidence type="ECO:0000256" key="5">
    <source>
        <dbReference type="RuleBase" id="RU000651"/>
    </source>
</evidence>
<dbReference type="InterPro" id="IPR001427">
    <property type="entry name" value="RNaseA"/>
</dbReference>
<keyword evidence="8" id="KW-1185">Reference proteome</keyword>
<evidence type="ECO:0000259" key="6">
    <source>
        <dbReference type="SMART" id="SM00092"/>
    </source>
</evidence>
<dbReference type="PRINTS" id="PR00794">
    <property type="entry name" value="RIBONUCLEASE"/>
</dbReference>
<dbReference type="SMART" id="SM00092">
    <property type="entry name" value="RNAse_Pc"/>
    <property type="match status" value="1"/>
</dbReference>
<dbReference type="Proteomes" id="UP001369086">
    <property type="component" value="Unassembled WGS sequence"/>
</dbReference>